<dbReference type="Proteomes" id="UP001055303">
    <property type="component" value="Unassembled WGS sequence"/>
</dbReference>
<dbReference type="InterPro" id="IPR019887">
    <property type="entry name" value="Tscrpt_reg_AsnC/Lrp_C"/>
</dbReference>
<evidence type="ECO:0000259" key="4">
    <source>
        <dbReference type="PROSITE" id="PS50956"/>
    </source>
</evidence>
<feature type="domain" description="HTH asnC-type" evidence="4">
    <location>
        <begin position="21"/>
        <end position="82"/>
    </location>
</feature>
<dbReference type="RefSeq" id="WP_144760910.1">
    <property type="nucleotide sequence ID" value="NZ_BPQI01000135.1"/>
</dbReference>
<dbReference type="InterPro" id="IPR036390">
    <property type="entry name" value="WH_DNA-bd_sf"/>
</dbReference>
<dbReference type="InterPro" id="IPR019885">
    <property type="entry name" value="Tscrpt_reg_HTH_AsnC-type_CS"/>
</dbReference>
<evidence type="ECO:0000256" key="2">
    <source>
        <dbReference type="ARBA" id="ARBA00023125"/>
    </source>
</evidence>
<dbReference type="OrthoDB" id="9802341at2"/>
<dbReference type="Gene3D" id="1.10.10.10">
    <property type="entry name" value="Winged helix-like DNA-binding domain superfamily/Winged helix DNA-binding domain"/>
    <property type="match status" value="1"/>
</dbReference>
<proteinExistence type="predicted"/>
<dbReference type="PANTHER" id="PTHR30154:SF34">
    <property type="entry name" value="TRANSCRIPTIONAL REGULATOR AZLB"/>
    <property type="match status" value="1"/>
</dbReference>
<organism evidence="6 7">
    <name type="scientific">Methylobacterium dankookense</name>
    <dbReference type="NCBI Taxonomy" id="560405"/>
    <lineage>
        <taxon>Bacteria</taxon>
        <taxon>Pseudomonadati</taxon>
        <taxon>Pseudomonadota</taxon>
        <taxon>Alphaproteobacteria</taxon>
        <taxon>Hyphomicrobiales</taxon>
        <taxon>Methylobacteriaceae</taxon>
        <taxon>Methylobacterium</taxon>
    </lineage>
</organism>
<evidence type="ECO:0000313" key="7">
    <source>
        <dbReference type="Proteomes" id="UP000401717"/>
    </source>
</evidence>
<evidence type="ECO:0000313" key="8">
    <source>
        <dbReference type="Proteomes" id="UP001055303"/>
    </source>
</evidence>
<dbReference type="InterPro" id="IPR019888">
    <property type="entry name" value="Tscrpt_reg_AsnC-like"/>
</dbReference>
<dbReference type="Pfam" id="PF13412">
    <property type="entry name" value="HTH_24"/>
    <property type="match status" value="1"/>
</dbReference>
<dbReference type="InterPro" id="IPR011008">
    <property type="entry name" value="Dimeric_a/b-barrel"/>
</dbReference>
<dbReference type="CDD" id="cd00090">
    <property type="entry name" value="HTH_ARSR"/>
    <property type="match status" value="1"/>
</dbReference>
<keyword evidence="8" id="KW-1185">Reference proteome</keyword>
<dbReference type="PANTHER" id="PTHR30154">
    <property type="entry name" value="LEUCINE-RESPONSIVE REGULATORY PROTEIN"/>
    <property type="match status" value="1"/>
</dbReference>
<evidence type="ECO:0000256" key="3">
    <source>
        <dbReference type="ARBA" id="ARBA00023163"/>
    </source>
</evidence>
<reference evidence="5" key="3">
    <citation type="submission" date="2021-08" db="EMBL/GenBank/DDBJ databases">
        <authorList>
            <person name="Tani A."/>
            <person name="Ola A."/>
            <person name="Ogura Y."/>
            <person name="Katsura K."/>
            <person name="Hayashi T."/>
        </authorList>
    </citation>
    <scope>NUCLEOTIDE SEQUENCE</scope>
    <source>
        <strain evidence="5">DSM 22415</strain>
    </source>
</reference>
<dbReference type="PROSITE" id="PS50956">
    <property type="entry name" value="HTH_ASNC_2"/>
    <property type="match status" value="1"/>
</dbReference>
<protein>
    <submittedName>
        <fullName evidence="6">DNA-binding transcriptional activator DecR</fullName>
    </submittedName>
</protein>
<dbReference type="EMBL" id="CABFVH010000004">
    <property type="protein sequence ID" value="VUF11298.1"/>
    <property type="molecule type" value="Genomic_DNA"/>
</dbReference>
<dbReference type="SUPFAM" id="SSF46785">
    <property type="entry name" value="Winged helix' DNA-binding domain"/>
    <property type="match status" value="1"/>
</dbReference>
<dbReference type="InterPro" id="IPR011991">
    <property type="entry name" value="ArsR-like_HTH"/>
</dbReference>
<name>A0A564FU23_9HYPH</name>
<dbReference type="GO" id="GO:0006355">
    <property type="term" value="P:regulation of DNA-templated transcription"/>
    <property type="evidence" value="ECO:0007669"/>
    <property type="project" value="UniProtKB-ARBA"/>
</dbReference>
<evidence type="ECO:0000313" key="6">
    <source>
        <dbReference type="EMBL" id="VUF11298.1"/>
    </source>
</evidence>
<dbReference type="InterPro" id="IPR036388">
    <property type="entry name" value="WH-like_DNA-bd_sf"/>
</dbReference>
<reference evidence="5" key="2">
    <citation type="journal article" date="2021" name="Front. Microbiol.">
        <title>Comprehensive Comparative Genomics and Phenotyping of Methylobacterium Species.</title>
        <authorList>
            <person name="Alessa O."/>
            <person name="Ogura Y."/>
            <person name="Fujitani Y."/>
            <person name="Takami H."/>
            <person name="Hayashi T."/>
            <person name="Sahin N."/>
            <person name="Tani A."/>
        </authorList>
    </citation>
    <scope>NUCLEOTIDE SEQUENCE</scope>
    <source>
        <strain evidence="5">DSM 22415</strain>
    </source>
</reference>
<dbReference type="Pfam" id="PF01037">
    <property type="entry name" value="AsnC_trans_reg"/>
    <property type="match status" value="1"/>
</dbReference>
<evidence type="ECO:0000256" key="1">
    <source>
        <dbReference type="ARBA" id="ARBA00023015"/>
    </source>
</evidence>
<reference evidence="6 7" key="1">
    <citation type="submission" date="2019-06" db="EMBL/GenBank/DDBJ databases">
        <authorList>
            <person name="Rodrigo-Torres L."/>
            <person name="Arahal R. D."/>
            <person name="Lucena T."/>
        </authorList>
    </citation>
    <scope>NUCLEOTIDE SEQUENCE [LARGE SCALE GENOMIC DNA]</scope>
    <source>
        <strain evidence="6 7">SW08-7</strain>
    </source>
</reference>
<dbReference type="GO" id="GO:0005829">
    <property type="term" value="C:cytosol"/>
    <property type="evidence" value="ECO:0007669"/>
    <property type="project" value="TreeGrafter"/>
</dbReference>
<dbReference type="PRINTS" id="PR00033">
    <property type="entry name" value="HTHASNC"/>
</dbReference>
<dbReference type="SUPFAM" id="SSF54909">
    <property type="entry name" value="Dimeric alpha+beta barrel"/>
    <property type="match status" value="1"/>
</dbReference>
<accession>A0A564FU23</accession>
<dbReference type="PROSITE" id="PS00519">
    <property type="entry name" value="HTH_ASNC_1"/>
    <property type="match status" value="1"/>
</dbReference>
<gene>
    <name evidence="6" type="primary">decR_1</name>
    <name evidence="5" type="synonym">decR_4</name>
    <name evidence="5" type="ORF">IFDJLNFL_4147</name>
    <name evidence="6" type="ORF">MTDSW087_00978</name>
</gene>
<dbReference type="AlphaFoldDB" id="A0A564FU23"/>
<sequence>MQKTPSDMRNGKREDRPEIALDAIDRRILDRLQRDSTVSNQDLAHQVGLSPPACLKRVRALRSAGIITRTVAILSPEVLGYPMITVARVKLELANESANHAFEARMAELPRVVQCMTVAGDYDYVLLIRSRDVGHYQDFARRVLKLAPGIRSYTSEIVLQVHKATTELPIDPV</sequence>
<dbReference type="Gene3D" id="3.30.70.920">
    <property type="match status" value="1"/>
</dbReference>
<evidence type="ECO:0000313" key="5">
    <source>
        <dbReference type="EMBL" id="GJD58230.1"/>
    </source>
</evidence>
<keyword evidence="3" id="KW-0804">Transcription</keyword>
<dbReference type="SMART" id="SM00344">
    <property type="entry name" value="HTH_ASNC"/>
    <property type="match status" value="1"/>
</dbReference>
<dbReference type="EMBL" id="BPQI01000135">
    <property type="protein sequence ID" value="GJD58230.1"/>
    <property type="molecule type" value="Genomic_DNA"/>
</dbReference>
<keyword evidence="2 6" id="KW-0238">DNA-binding</keyword>
<dbReference type="Proteomes" id="UP000401717">
    <property type="component" value="Unassembled WGS sequence"/>
</dbReference>
<keyword evidence="1" id="KW-0805">Transcription regulation</keyword>
<dbReference type="GO" id="GO:0043200">
    <property type="term" value="P:response to amino acid"/>
    <property type="evidence" value="ECO:0007669"/>
    <property type="project" value="TreeGrafter"/>
</dbReference>
<dbReference type="InterPro" id="IPR000485">
    <property type="entry name" value="AsnC-type_HTH_dom"/>
</dbReference>
<dbReference type="GO" id="GO:0043565">
    <property type="term" value="F:sequence-specific DNA binding"/>
    <property type="evidence" value="ECO:0007669"/>
    <property type="project" value="InterPro"/>
</dbReference>